<evidence type="ECO:0000313" key="5">
    <source>
        <dbReference type="Proteomes" id="UP000054624"/>
    </source>
</evidence>
<name>A0A157ZVK1_9BURK</name>
<dbReference type="Gene3D" id="3.40.50.2000">
    <property type="entry name" value="Glycogen Phosphorylase B"/>
    <property type="match status" value="2"/>
</dbReference>
<keyword evidence="5" id="KW-1185">Reference proteome</keyword>
<dbReference type="Proteomes" id="UP000054624">
    <property type="component" value="Unassembled WGS sequence"/>
</dbReference>
<gene>
    <name evidence="4" type="ORF">AWB76_01343</name>
</gene>
<evidence type="ECO:0000313" key="4">
    <source>
        <dbReference type="EMBL" id="SAK49541.1"/>
    </source>
</evidence>
<dbReference type="InterPro" id="IPR028098">
    <property type="entry name" value="Glyco_trans_4-like_N"/>
</dbReference>
<reference evidence="5" key="1">
    <citation type="submission" date="2016-01" db="EMBL/GenBank/DDBJ databases">
        <authorList>
            <person name="Peeters Charlotte."/>
        </authorList>
    </citation>
    <scope>NUCLEOTIDE SEQUENCE [LARGE SCALE GENOMIC DNA]</scope>
</reference>
<evidence type="ECO:0000259" key="3">
    <source>
        <dbReference type="Pfam" id="PF13439"/>
    </source>
</evidence>
<dbReference type="OrthoDB" id="433681at2"/>
<dbReference type="Pfam" id="PF00534">
    <property type="entry name" value="Glycos_transf_1"/>
    <property type="match status" value="1"/>
</dbReference>
<dbReference type="GO" id="GO:0016757">
    <property type="term" value="F:glycosyltransferase activity"/>
    <property type="evidence" value="ECO:0007669"/>
    <property type="project" value="InterPro"/>
</dbReference>
<sequence length="337" mass="37529">MEGVIFDGRWKGMHGIGRFATEVSNCLRLTQAELRGNPASPFDWLYLSMKLSPRTKTIFFSPGYSYPLFYRGRGVLVVHDLIHVDVPCSFWFLKKLYCEVILKTVCRRASAVLTVSEFSKKRLAEFTGINATKIRVVGNGVSDAFQKDGPRFEAEGGDAYFLGISNGKGHKNNRKTIQGFVEANLGERVKLLFVGSPSADILAYIDELKAKDRVRFMGRLSEEELAALYRGAQALIFPSLYEGFGLPIVESMACGTPVITSNCTAMPEIARDVAIMVDPLSSPQIAQAIRRISGDDELRRVMGEKGIDRARDFKWEDVARKIEAVLTELNDRAEAGR</sequence>
<dbReference type="PANTHER" id="PTHR46401">
    <property type="entry name" value="GLYCOSYLTRANSFERASE WBBK-RELATED"/>
    <property type="match status" value="1"/>
</dbReference>
<dbReference type="InterPro" id="IPR001296">
    <property type="entry name" value="Glyco_trans_1"/>
</dbReference>
<evidence type="ECO:0000256" key="1">
    <source>
        <dbReference type="ARBA" id="ARBA00022679"/>
    </source>
</evidence>
<feature type="domain" description="Glycosyltransferase subfamily 4-like N-terminal" evidence="3">
    <location>
        <begin position="71"/>
        <end position="143"/>
    </location>
</feature>
<dbReference type="AlphaFoldDB" id="A0A157ZVK1"/>
<dbReference type="SUPFAM" id="SSF53756">
    <property type="entry name" value="UDP-Glycosyltransferase/glycogen phosphorylase"/>
    <property type="match status" value="1"/>
</dbReference>
<organism evidence="4 5">
    <name type="scientific">Caballeronia temeraria</name>
    <dbReference type="NCBI Taxonomy" id="1777137"/>
    <lineage>
        <taxon>Bacteria</taxon>
        <taxon>Pseudomonadati</taxon>
        <taxon>Pseudomonadota</taxon>
        <taxon>Betaproteobacteria</taxon>
        <taxon>Burkholderiales</taxon>
        <taxon>Burkholderiaceae</taxon>
        <taxon>Caballeronia</taxon>
    </lineage>
</organism>
<dbReference type="Pfam" id="PF13439">
    <property type="entry name" value="Glyco_transf_4"/>
    <property type="match status" value="1"/>
</dbReference>
<dbReference type="RefSeq" id="WP_061159303.1">
    <property type="nucleotide sequence ID" value="NZ_FCOI02000003.1"/>
</dbReference>
<dbReference type="STRING" id="1777137.AWB76_01343"/>
<feature type="domain" description="Glycosyl transferase family 1" evidence="2">
    <location>
        <begin position="156"/>
        <end position="307"/>
    </location>
</feature>
<keyword evidence="1 4" id="KW-0808">Transferase</keyword>
<protein>
    <submittedName>
        <fullName evidence="4">Glycosyl transferase, group 1</fullName>
    </submittedName>
</protein>
<proteinExistence type="predicted"/>
<dbReference type="CDD" id="cd03809">
    <property type="entry name" value="GT4_MtfB-like"/>
    <property type="match status" value="1"/>
</dbReference>
<evidence type="ECO:0000259" key="2">
    <source>
        <dbReference type="Pfam" id="PF00534"/>
    </source>
</evidence>
<dbReference type="EMBL" id="FCOI02000003">
    <property type="protein sequence ID" value="SAK49541.1"/>
    <property type="molecule type" value="Genomic_DNA"/>
</dbReference>
<accession>A0A157ZVK1</accession>
<dbReference type="PANTHER" id="PTHR46401:SF2">
    <property type="entry name" value="GLYCOSYLTRANSFERASE WBBK-RELATED"/>
    <property type="match status" value="1"/>
</dbReference>